<feature type="region of interest" description="Disordered" evidence="1">
    <location>
        <begin position="788"/>
        <end position="817"/>
    </location>
</feature>
<evidence type="ECO:0000313" key="3">
    <source>
        <dbReference type="Proteomes" id="UP001239213"/>
    </source>
</evidence>
<feature type="region of interest" description="Disordered" evidence="1">
    <location>
        <begin position="555"/>
        <end position="705"/>
    </location>
</feature>
<feature type="compositionally biased region" description="Basic and acidic residues" evidence="1">
    <location>
        <begin position="683"/>
        <end position="692"/>
    </location>
</feature>
<feature type="region of interest" description="Disordered" evidence="1">
    <location>
        <begin position="84"/>
        <end position="111"/>
    </location>
</feature>
<name>A0AAI9UX94_9PEZI</name>
<keyword evidence="3" id="KW-1185">Reference proteome</keyword>
<evidence type="ECO:0000256" key="1">
    <source>
        <dbReference type="SAM" id="MobiDB-lite"/>
    </source>
</evidence>
<gene>
    <name evidence="2" type="ORF">CCUS01_07766</name>
</gene>
<evidence type="ECO:0000313" key="2">
    <source>
        <dbReference type="EMBL" id="KAK1465358.1"/>
    </source>
</evidence>
<feature type="compositionally biased region" description="Polar residues" evidence="1">
    <location>
        <begin position="187"/>
        <end position="197"/>
    </location>
</feature>
<feature type="compositionally biased region" description="Low complexity" evidence="1">
    <location>
        <begin position="797"/>
        <end position="806"/>
    </location>
</feature>
<dbReference type="Proteomes" id="UP001239213">
    <property type="component" value="Unassembled WGS sequence"/>
</dbReference>
<accession>A0AAI9UX94</accession>
<reference evidence="2" key="1">
    <citation type="submission" date="2016-11" db="EMBL/GenBank/DDBJ databases">
        <title>The genome sequence of Colletotrichum cuscutae.</title>
        <authorList>
            <person name="Baroncelli R."/>
        </authorList>
    </citation>
    <scope>NUCLEOTIDE SEQUENCE</scope>
    <source>
        <strain evidence="2">IMI 304802</strain>
    </source>
</reference>
<dbReference type="EMBL" id="MPDP01000263">
    <property type="protein sequence ID" value="KAK1465358.1"/>
    <property type="molecule type" value="Genomic_DNA"/>
</dbReference>
<organism evidence="2 3">
    <name type="scientific">Colletotrichum cuscutae</name>
    <dbReference type="NCBI Taxonomy" id="1209917"/>
    <lineage>
        <taxon>Eukaryota</taxon>
        <taxon>Fungi</taxon>
        <taxon>Dikarya</taxon>
        <taxon>Ascomycota</taxon>
        <taxon>Pezizomycotina</taxon>
        <taxon>Sordariomycetes</taxon>
        <taxon>Hypocreomycetidae</taxon>
        <taxon>Glomerellales</taxon>
        <taxon>Glomerellaceae</taxon>
        <taxon>Colletotrichum</taxon>
        <taxon>Colletotrichum acutatum species complex</taxon>
    </lineage>
</organism>
<protein>
    <submittedName>
        <fullName evidence="2">Uncharacterized protein</fullName>
    </submittedName>
</protein>
<feature type="compositionally biased region" description="Polar residues" evidence="1">
    <location>
        <begin position="86"/>
        <end position="99"/>
    </location>
</feature>
<dbReference type="AlphaFoldDB" id="A0AAI9UX94"/>
<feature type="region of interest" description="Disordered" evidence="1">
    <location>
        <begin position="150"/>
        <end position="217"/>
    </location>
</feature>
<comment type="caution">
    <text evidence="2">The sequence shown here is derived from an EMBL/GenBank/DDBJ whole genome shotgun (WGS) entry which is preliminary data.</text>
</comment>
<proteinExistence type="predicted"/>
<sequence>MPQTDLSSPEVSSASHWSPGDHARVSALIPLWNKSNAERNIGLISEARNRKPRQWPCWKGGFGSLASFFPFLHLTIVSPTFAFHDSPNSSKQPQQSTRSPVAGFGNSRSQEKNLNPVASIKNLSNIRFIVFVVDYLSSPRTFDALSTPFSQSKDASCTMKKKSMSTLANLAPRRRGKGNKKEEGKETQTPVTPSLPENRSGPAHPFSYPDPGGNTDQIVDRLANDLLESTIYHHPNGLRSHPSVLLCGTEPMAIAPMISPDVQPKAPSTYRIVNLPSEGFSVHCQSGTQVAGTDEVAPAIPAKSLRRQCGKQEKSVDGFVDPENRPAMLNFPHSKTTMLNPGNRHPLCLPPSTTVPLSYGGCNDGEDFSRTAVAEALAARAAAEQAARIQAISGQASVRKDLDTEDVPVQVLGPENGPRSGLIDPEFVDIKTGAMLAATQTLKPPGSEKPKLPPSKTSLLRRHKVVSKVRHVFESILPKPATPESKIRGKISAPIGLTTCDLPNPAAYYHLEEVELEETSIVSSIELRLNEGNNLHSHKVQSIVGDRIVRKAVADDESSVGGSDSPEDPFSGEFEVANRPPTPFEHRLKSSLDSTGIPPVPSLNPFDTEKDFDADLEGILSEKPVCASTPRRPDRKAASGESPSKRYAKADDRHLASINDTEGGPSAPSPTPKKLRLSGGWRLFRDQPEPSTKKHPSPSKQDLEVLEDRLRDMVIEKMEQEPEQRPELEAKWEGVLAPAALGPKDANAALMLSEGKQPVAKPTVVIGEASAVSLRRYNREEFTRITTAGSRIPRPSPRYTPYTRPSNFDALDIDELQ</sequence>